<dbReference type="PANTHER" id="PTHR43649">
    <property type="entry name" value="ARABINOSE-BINDING PROTEIN-RELATED"/>
    <property type="match status" value="1"/>
</dbReference>
<keyword evidence="1" id="KW-1003">Cell membrane</keyword>
<keyword evidence="2 7" id="KW-0732">Signal</keyword>
<sequence>MKKRMKALAAIALSVCMLAGCGSSQKPAAPAESSAGGGESQAPAAAETGGEEASAGDTDFSGVTLVFAQDLSTDETANALSEEIIKEWETKTGATVKFEKQPTDYRVWLTTQFTANQGPDVYTGIIYDITADYEAGYLHNFKDLYDQESPYDTGKAWKETLPDSILERMYLTDNDVPGYPSSTSVVRIFYNQSLFDAAGVQVPETWDQFMDVCQKLKSAGTTPFAFPNASKDDLSWLWFNNSVCSQLNNDLVEKTDVSGNGFIELNEMVKAFDEGTLDFTSDSIKDSFDLMKDFSQYWTSDYNGLDQKTAIDMFIRGEVAMVQAMSTNLTAISANVEDSFEYGVMAIPVITTDTNKNAMGKSVILGGQPDIIFAVNKACESDPKKLAAAIDFAQFMSSPDVQRRFAEGINRIPLSTSTQLPDRLSGFIITEEPLRLAYYTGVNSELRDFFCRGGQMYLEGTYDTDAFAQYVQDSFKTVFDTIKAEKEWSADNNYGLDTQ</sequence>
<evidence type="ECO:0000256" key="3">
    <source>
        <dbReference type="ARBA" id="ARBA00023136"/>
    </source>
</evidence>
<dbReference type="Proteomes" id="UP000094067">
    <property type="component" value="Unassembled WGS sequence"/>
</dbReference>
<evidence type="ECO:0000256" key="1">
    <source>
        <dbReference type="ARBA" id="ARBA00022475"/>
    </source>
</evidence>
<evidence type="ECO:0000256" key="7">
    <source>
        <dbReference type="SAM" id="SignalP"/>
    </source>
</evidence>
<evidence type="ECO:0000256" key="4">
    <source>
        <dbReference type="ARBA" id="ARBA00023139"/>
    </source>
</evidence>
<keyword evidence="3" id="KW-0472">Membrane</keyword>
<reference evidence="8 9" key="1">
    <citation type="submission" date="2016-07" db="EMBL/GenBank/DDBJ databases">
        <title>Characterization of isolates of Eisenbergiella tayi derived from blood cultures, using whole genome sequencing.</title>
        <authorList>
            <person name="Burdz T."/>
            <person name="Wiebe D."/>
            <person name="Huynh C."/>
            <person name="Bernard K."/>
        </authorList>
    </citation>
    <scope>NUCLEOTIDE SEQUENCE [LARGE SCALE GENOMIC DNA]</scope>
    <source>
        <strain evidence="8 9">NML 110608</strain>
    </source>
</reference>
<dbReference type="EMBL" id="MCGH01000001">
    <property type="protein sequence ID" value="ODM08523.1"/>
    <property type="molecule type" value="Genomic_DNA"/>
</dbReference>
<keyword evidence="4" id="KW-0564">Palmitate</keyword>
<dbReference type="PROSITE" id="PS51257">
    <property type="entry name" value="PROKAR_LIPOPROTEIN"/>
    <property type="match status" value="1"/>
</dbReference>
<accession>A0A1E3AIE9</accession>
<evidence type="ECO:0000256" key="2">
    <source>
        <dbReference type="ARBA" id="ARBA00022729"/>
    </source>
</evidence>
<proteinExistence type="predicted"/>
<feature type="compositionally biased region" description="Low complexity" evidence="6">
    <location>
        <begin position="27"/>
        <end position="56"/>
    </location>
</feature>
<feature type="region of interest" description="Disordered" evidence="6">
    <location>
        <begin position="26"/>
        <end position="58"/>
    </location>
</feature>
<comment type="caution">
    <text evidence="8">The sequence shown here is derived from an EMBL/GenBank/DDBJ whole genome shotgun (WGS) entry which is preliminary data.</text>
</comment>
<dbReference type="InterPro" id="IPR006059">
    <property type="entry name" value="SBP"/>
</dbReference>
<dbReference type="PROSITE" id="PS00018">
    <property type="entry name" value="EF_HAND_1"/>
    <property type="match status" value="1"/>
</dbReference>
<evidence type="ECO:0000313" key="8">
    <source>
        <dbReference type="EMBL" id="ODM08523.1"/>
    </source>
</evidence>
<dbReference type="SUPFAM" id="SSF53850">
    <property type="entry name" value="Periplasmic binding protein-like II"/>
    <property type="match status" value="1"/>
</dbReference>
<dbReference type="Pfam" id="PF13416">
    <property type="entry name" value="SBP_bac_8"/>
    <property type="match status" value="1"/>
</dbReference>
<feature type="signal peptide" evidence="7">
    <location>
        <begin position="1"/>
        <end position="28"/>
    </location>
</feature>
<dbReference type="InterPro" id="IPR018247">
    <property type="entry name" value="EF_Hand_1_Ca_BS"/>
</dbReference>
<dbReference type="AlphaFoldDB" id="A0A1E3AIE9"/>
<dbReference type="PATRIC" id="fig|1432052.4.peg.165"/>
<evidence type="ECO:0000256" key="5">
    <source>
        <dbReference type="ARBA" id="ARBA00023288"/>
    </source>
</evidence>
<dbReference type="RefSeq" id="WP_069150901.1">
    <property type="nucleotide sequence ID" value="NZ_MCGH01000001.1"/>
</dbReference>
<dbReference type="InterPro" id="IPR050490">
    <property type="entry name" value="Bact_solute-bd_prot1"/>
</dbReference>
<feature type="chain" id="PRO_5039057952" evidence="7">
    <location>
        <begin position="29"/>
        <end position="499"/>
    </location>
</feature>
<protein>
    <submittedName>
        <fullName evidence="8">Multiple sugar-binding protein</fullName>
    </submittedName>
</protein>
<dbReference type="PANTHER" id="PTHR43649:SF33">
    <property type="entry name" value="POLYGALACTURONAN_RHAMNOGALACTURONAN-BINDING PROTEIN YTCQ"/>
    <property type="match status" value="1"/>
</dbReference>
<evidence type="ECO:0000313" key="9">
    <source>
        <dbReference type="Proteomes" id="UP000094067"/>
    </source>
</evidence>
<name>A0A1E3AIE9_9FIRM</name>
<gene>
    <name evidence="8" type="primary">msmE_2</name>
    <name evidence="8" type="ORF">BEI61_00152</name>
</gene>
<dbReference type="Gene3D" id="3.40.190.10">
    <property type="entry name" value="Periplasmic binding protein-like II"/>
    <property type="match status" value="1"/>
</dbReference>
<evidence type="ECO:0000256" key="6">
    <source>
        <dbReference type="SAM" id="MobiDB-lite"/>
    </source>
</evidence>
<organism evidence="8 9">
    <name type="scientific">Eisenbergiella tayi</name>
    <dbReference type="NCBI Taxonomy" id="1432052"/>
    <lineage>
        <taxon>Bacteria</taxon>
        <taxon>Bacillati</taxon>
        <taxon>Bacillota</taxon>
        <taxon>Clostridia</taxon>
        <taxon>Lachnospirales</taxon>
        <taxon>Lachnospiraceae</taxon>
        <taxon>Eisenbergiella</taxon>
    </lineage>
</organism>
<keyword evidence="5" id="KW-0449">Lipoprotein</keyword>